<name>A0ACC0JTP0_CHOFU</name>
<sequence>MTEEKVAEVPTESNGQEKKETDNVEEKTDLDIAIIRQVEYYFGDLNLPRDKFLREQVKLDEGWVPLDILIKFNRLAQLTTDLAVIATALNKSTTGLIEVSEDNKKVRRSPEMPLPEMNEERRKELVSRTIYAKGFPKDLVLDDLLKFFKQHEEVENVIMRKYQEIKTKTRHFKGSVFATFKTKEQAEKFMEIKDLKYGDNELITKWQDAYLTEKQEEYAAKKEKRDKKPKKEDAEKAKDDIQLPTGTVLYFTQSNEKFKREDIKEGLEKLECEIAYVDFNAGDSQGWVRLSKENAAKEAIEKIPDGKLTIGETEVTIKLLEGDEEKAYLDKTIEEITKRRKNQKNNRHNRQGKNYKGKHQHGKKRKQGNHEEAPATKIKADS</sequence>
<dbReference type="Proteomes" id="UP001064048">
    <property type="component" value="Chromosome 3"/>
</dbReference>
<reference evidence="1 2" key="1">
    <citation type="journal article" date="2022" name="Genome Biol. Evol.">
        <title>The Spruce Budworm Genome: Reconstructing the Evolutionary History of Antifreeze Proteins.</title>
        <authorList>
            <person name="Beliveau C."/>
            <person name="Gagne P."/>
            <person name="Picq S."/>
            <person name="Vernygora O."/>
            <person name="Keeling C.I."/>
            <person name="Pinkney K."/>
            <person name="Doucet D."/>
            <person name="Wen F."/>
            <person name="Johnston J.S."/>
            <person name="Maaroufi H."/>
            <person name="Boyle B."/>
            <person name="Laroche J."/>
            <person name="Dewar K."/>
            <person name="Juretic N."/>
            <person name="Blackburn G."/>
            <person name="Nisole A."/>
            <person name="Brunet B."/>
            <person name="Brandao M."/>
            <person name="Lumley L."/>
            <person name="Duan J."/>
            <person name="Quan G."/>
            <person name="Lucarotti C.J."/>
            <person name="Roe A.D."/>
            <person name="Sperling F.A.H."/>
            <person name="Levesque R.C."/>
            <person name="Cusson M."/>
        </authorList>
    </citation>
    <scope>NUCLEOTIDE SEQUENCE [LARGE SCALE GENOMIC DNA]</scope>
    <source>
        <strain evidence="1">Glfc:IPQL:Cfum</strain>
    </source>
</reference>
<accession>A0ACC0JTP0</accession>
<keyword evidence="2" id="KW-1185">Reference proteome</keyword>
<gene>
    <name evidence="1" type="ORF">MSG28_002006</name>
</gene>
<proteinExistence type="predicted"/>
<organism evidence="1 2">
    <name type="scientific">Choristoneura fumiferana</name>
    <name type="common">Spruce budworm moth</name>
    <name type="synonym">Archips fumiferana</name>
    <dbReference type="NCBI Taxonomy" id="7141"/>
    <lineage>
        <taxon>Eukaryota</taxon>
        <taxon>Metazoa</taxon>
        <taxon>Ecdysozoa</taxon>
        <taxon>Arthropoda</taxon>
        <taxon>Hexapoda</taxon>
        <taxon>Insecta</taxon>
        <taxon>Pterygota</taxon>
        <taxon>Neoptera</taxon>
        <taxon>Endopterygota</taxon>
        <taxon>Lepidoptera</taxon>
        <taxon>Glossata</taxon>
        <taxon>Ditrysia</taxon>
        <taxon>Tortricoidea</taxon>
        <taxon>Tortricidae</taxon>
        <taxon>Tortricinae</taxon>
        <taxon>Choristoneura</taxon>
    </lineage>
</organism>
<comment type="caution">
    <text evidence="1">The sequence shown here is derived from an EMBL/GenBank/DDBJ whole genome shotgun (WGS) entry which is preliminary data.</text>
</comment>
<dbReference type="EMBL" id="CM046103">
    <property type="protein sequence ID" value="KAI8427473.1"/>
    <property type="molecule type" value="Genomic_DNA"/>
</dbReference>
<evidence type="ECO:0000313" key="2">
    <source>
        <dbReference type="Proteomes" id="UP001064048"/>
    </source>
</evidence>
<protein>
    <submittedName>
        <fullName evidence="1">Uncharacterized protein</fullName>
    </submittedName>
</protein>
<evidence type="ECO:0000313" key="1">
    <source>
        <dbReference type="EMBL" id="KAI8427473.1"/>
    </source>
</evidence>